<dbReference type="Gene3D" id="3.40.50.20">
    <property type="match status" value="1"/>
</dbReference>
<protein>
    <submittedName>
        <fullName evidence="1">Uncharacterized protein</fullName>
    </submittedName>
</protein>
<name>A0A0F9J0I9_9ZZZZ</name>
<gene>
    <name evidence="1" type="ORF">LCGC14_1514450</name>
</gene>
<reference evidence="1" key="1">
    <citation type="journal article" date="2015" name="Nature">
        <title>Complex archaea that bridge the gap between prokaryotes and eukaryotes.</title>
        <authorList>
            <person name="Spang A."/>
            <person name="Saw J.H."/>
            <person name="Jorgensen S.L."/>
            <person name="Zaremba-Niedzwiedzka K."/>
            <person name="Martijn J."/>
            <person name="Lind A.E."/>
            <person name="van Eijk R."/>
            <person name="Schleper C."/>
            <person name="Guy L."/>
            <person name="Ettema T.J."/>
        </authorList>
    </citation>
    <scope>NUCLEOTIDE SEQUENCE</scope>
</reference>
<dbReference type="InterPro" id="IPR020019">
    <property type="entry name" value="AcTrfase_PglD-like"/>
</dbReference>
<dbReference type="AlphaFoldDB" id="A0A0F9J0I9"/>
<dbReference type="SUPFAM" id="SSF51161">
    <property type="entry name" value="Trimeric LpxA-like enzymes"/>
    <property type="match status" value="1"/>
</dbReference>
<dbReference type="InterPro" id="IPR050179">
    <property type="entry name" value="Trans_hexapeptide_repeat"/>
</dbReference>
<dbReference type="PANTHER" id="PTHR43300">
    <property type="entry name" value="ACETYLTRANSFERASE"/>
    <property type="match status" value="1"/>
</dbReference>
<dbReference type="EMBL" id="LAZR01011154">
    <property type="protein sequence ID" value="KKM63144.1"/>
    <property type="molecule type" value="Genomic_DNA"/>
</dbReference>
<sequence length="210" mass="21626">MERKRIAIIGAGGNAREIAAVIRDVGGWDFAGFLVSDASKLGRYDTDELLGDFVWLESNRIDGLAMGIGSPCAKLEVGKELSERFPNLEWPVLIHPSACIDKASAKLGKGVTICVGVVATVNVTVGDFTQLNFGCTVGHEAVIGRGCLINPGANISGGVELGDAVLIGTGAQVLQYTKVGVGATIGAGAVVTKDVPANTTVLGIPAKPRI</sequence>
<organism evidence="1">
    <name type="scientific">marine sediment metagenome</name>
    <dbReference type="NCBI Taxonomy" id="412755"/>
    <lineage>
        <taxon>unclassified sequences</taxon>
        <taxon>metagenomes</taxon>
        <taxon>ecological metagenomes</taxon>
    </lineage>
</organism>
<comment type="caution">
    <text evidence="1">The sequence shown here is derived from an EMBL/GenBank/DDBJ whole genome shotgun (WGS) entry which is preliminary data.</text>
</comment>
<dbReference type="PANTHER" id="PTHR43300:SF7">
    <property type="entry name" value="UDP-N-ACETYLBACILLOSAMINE N-ACETYLTRANSFERASE"/>
    <property type="match status" value="1"/>
</dbReference>
<accession>A0A0F9J0I9</accession>
<dbReference type="InterPro" id="IPR011004">
    <property type="entry name" value="Trimer_LpxA-like_sf"/>
</dbReference>
<evidence type="ECO:0000313" key="1">
    <source>
        <dbReference type="EMBL" id="KKM63144.1"/>
    </source>
</evidence>
<dbReference type="NCBIfam" id="TIGR03570">
    <property type="entry name" value="NeuD_NnaD"/>
    <property type="match status" value="1"/>
</dbReference>
<dbReference type="CDD" id="cd03360">
    <property type="entry name" value="LbH_AT_putative"/>
    <property type="match status" value="1"/>
</dbReference>
<dbReference type="Gene3D" id="2.160.10.10">
    <property type="entry name" value="Hexapeptide repeat proteins"/>
    <property type="match status" value="2"/>
</dbReference>
<proteinExistence type="predicted"/>